<gene>
    <name evidence="8" type="ORF">AWZ03_011598</name>
</gene>
<evidence type="ECO:0000256" key="5">
    <source>
        <dbReference type="ARBA" id="ARBA00023136"/>
    </source>
</evidence>
<keyword evidence="5 6" id="KW-0472">Membrane</keyword>
<dbReference type="EMBL" id="LSRL02000280">
    <property type="protein sequence ID" value="TDG41979.1"/>
    <property type="molecule type" value="Genomic_DNA"/>
</dbReference>
<keyword evidence="4 6" id="KW-1133">Transmembrane helix</keyword>
<comment type="caution">
    <text evidence="8">The sequence shown here is derived from an EMBL/GenBank/DDBJ whole genome shotgun (WGS) entry which is preliminary data.</text>
</comment>
<comment type="subcellular location">
    <subcellularLocation>
        <location evidence="1 6">Membrane</location>
        <topology evidence="1 6">Multi-pass membrane protein</topology>
    </subcellularLocation>
</comment>
<evidence type="ECO:0000256" key="1">
    <source>
        <dbReference type="ARBA" id="ARBA00004141"/>
    </source>
</evidence>
<protein>
    <recommendedName>
        <fullName evidence="6">Receptor expression-enhancing protein</fullName>
    </recommendedName>
</protein>
<dbReference type="PANTHER" id="PTHR12300:SF161">
    <property type="entry name" value="RECEPTOR EXPRESSION-ENHANCING PROTEIN"/>
    <property type="match status" value="1"/>
</dbReference>
<name>A0A484AZF1_DRONA</name>
<dbReference type="Proteomes" id="UP000295192">
    <property type="component" value="Unassembled WGS sequence"/>
</dbReference>
<dbReference type="Pfam" id="PF03134">
    <property type="entry name" value="TB2_DP1_HVA22"/>
    <property type="match status" value="1"/>
</dbReference>
<feature type="transmembrane region" description="Helical" evidence="6">
    <location>
        <begin position="12"/>
        <end position="39"/>
    </location>
</feature>
<comment type="caution">
    <text evidence="6">Lacks conserved residue(s) required for the propagation of feature annotation.</text>
</comment>
<sequence length="266" mass="29963">MKYWIVFGLFNAFHYFTACLEPWVPFLCGFKLFLLFWLLPNIGSGCQLIYDEIVDPLLKINKEVINHAVDSISAVSSSMMRELIKMVYHLMVDVVEQCWLMTRYASDTNVTPRLQTAINEVIGELRAARQAAIFLPDSILQLPLEGTLSIAGAPSAFRAAASVEDLPNDLSSLSVLLAESLAAERMQLLQLVDSQMHLVSSKYTFDKPQAITMPERPPKPKRGKRKSLDAAAAAQRAQQLEQELEVERAYQEYCAAAKECDREHEH</sequence>
<reference evidence="8 9" key="1">
    <citation type="journal article" date="2019" name="J. Hered.">
        <title>An Improved Genome Assembly for Drosophila navojoa, the Basal Species in the mojavensis Cluster.</title>
        <authorList>
            <person name="Vanderlinde T."/>
            <person name="Dupim E.G."/>
            <person name="Nazario-Yepiz N.O."/>
            <person name="Carvalho A.B."/>
        </authorList>
    </citation>
    <scope>NUCLEOTIDE SEQUENCE [LARGE SCALE GENOMIC DNA]</scope>
    <source>
        <strain evidence="8">Navoj_Jal97</strain>
        <tissue evidence="8">Whole organism</tissue>
    </source>
</reference>
<evidence type="ECO:0000256" key="6">
    <source>
        <dbReference type="RuleBase" id="RU362006"/>
    </source>
</evidence>
<evidence type="ECO:0000313" key="8">
    <source>
        <dbReference type="EMBL" id="TDG41979.1"/>
    </source>
</evidence>
<feature type="region of interest" description="Disordered" evidence="7">
    <location>
        <begin position="210"/>
        <end position="236"/>
    </location>
</feature>
<keyword evidence="9" id="KW-1185">Reference proteome</keyword>
<organism evidence="8 9">
    <name type="scientific">Drosophila navojoa</name>
    <name type="common">Fruit fly</name>
    <dbReference type="NCBI Taxonomy" id="7232"/>
    <lineage>
        <taxon>Eukaryota</taxon>
        <taxon>Metazoa</taxon>
        <taxon>Ecdysozoa</taxon>
        <taxon>Arthropoda</taxon>
        <taxon>Hexapoda</taxon>
        <taxon>Insecta</taxon>
        <taxon>Pterygota</taxon>
        <taxon>Neoptera</taxon>
        <taxon>Endopterygota</taxon>
        <taxon>Diptera</taxon>
        <taxon>Brachycera</taxon>
        <taxon>Muscomorpha</taxon>
        <taxon>Ephydroidea</taxon>
        <taxon>Drosophilidae</taxon>
        <taxon>Drosophila</taxon>
    </lineage>
</organism>
<proteinExistence type="inferred from homology"/>
<evidence type="ECO:0000313" key="9">
    <source>
        <dbReference type="Proteomes" id="UP000295192"/>
    </source>
</evidence>
<comment type="similarity">
    <text evidence="2 6">Belongs to the DP1 family.</text>
</comment>
<dbReference type="GO" id="GO:0016020">
    <property type="term" value="C:membrane"/>
    <property type="evidence" value="ECO:0007669"/>
    <property type="project" value="UniProtKB-SubCell"/>
</dbReference>
<dbReference type="OMA" id="VEQCWLM"/>
<dbReference type="AlphaFoldDB" id="A0A484AZF1"/>
<evidence type="ECO:0000256" key="2">
    <source>
        <dbReference type="ARBA" id="ARBA00008573"/>
    </source>
</evidence>
<keyword evidence="3 6" id="KW-0812">Transmembrane</keyword>
<evidence type="ECO:0000256" key="4">
    <source>
        <dbReference type="ARBA" id="ARBA00022989"/>
    </source>
</evidence>
<dbReference type="PANTHER" id="PTHR12300">
    <property type="entry name" value="HVA22-LIKE PROTEINS"/>
    <property type="match status" value="1"/>
</dbReference>
<dbReference type="InterPro" id="IPR004345">
    <property type="entry name" value="TB2_DP1_HVA22"/>
</dbReference>
<evidence type="ECO:0000256" key="7">
    <source>
        <dbReference type="SAM" id="MobiDB-lite"/>
    </source>
</evidence>
<accession>A0A484AZF1</accession>
<evidence type="ECO:0000256" key="3">
    <source>
        <dbReference type="ARBA" id="ARBA00022692"/>
    </source>
</evidence>